<dbReference type="AlphaFoldDB" id="A0AAN7B2X3"/>
<comment type="caution">
    <text evidence="2">The sequence shown here is derived from an EMBL/GenBank/DDBJ whole genome shotgun (WGS) entry which is preliminary data.</text>
</comment>
<accession>A0AAN7B2X3</accession>
<dbReference type="SUPFAM" id="SSF50630">
    <property type="entry name" value="Acid proteases"/>
    <property type="match status" value="1"/>
</dbReference>
<dbReference type="EMBL" id="MU858264">
    <property type="protein sequence ID" value="KAK4207982.1"/>
    <property type="molecule type" value="Genomic_DNA"/>
</dbReference>
<evidence type="ECO:0000256" key="1">
    <source>
        <dbReference type="SAM" id="MobiDB-lite"/>
    </source>
</evidence>
<protein>
    <submittedName>
        <fullName evidence="2">Uncharacterized protein</fullName>
    </submittedName>
</protein>
<keyword evidence="3" id="KW-1185">Reference proteome</keyword>
<dbReference type="InterPro" id="IPR021109">
    <property type="entry name" value="Peptidase_aspartic_dom_sf"/>
</dbReference>
<reference evidence="2" key="2">
    <citation type="submission" date="2023-05" db="EMBL/GenBank/DDBJ databases">
        <authorList>
            <consortium name="Lawrence Berkeley National Laboratory"/>
            <person name="Steindorff A."/>
            <person name="Hensen N."/>
            <person name="Bonometti L."/>
            <person name="Westerberg I."/>
            <person name="Brannstrom I.O."/>
            <person name="Guillou S."/>
            <person name="Cros-Aarteil S."/>
            <person name="Calhoun S."/>
            <person name="Haridas S."/>
            <person name="Kuo A."/>
            <person name="Mondo S."/>
            <person name="Pangilinan J."/>
            <person name="Riley R."/>
            <person name="Labutti K."/>
            <person name="Andreopoulos B."/>
            <person name="Lipzen A."/>
            <person name="Chen C."/>
            <person name="Yanf M."/>
            <person name="Daum C."/>
            <person name="Ng V."/>
            <person name="Clum A."/>
            <person name="Ohm R."/>
            <person name="Martin F."/>
            <person name="Silar P."/>
            <person name="Natvig D."/>
            <person name="Lalanne C."/>
            <person name="Gautier V."/>
            <person name="Ament-Velasquez S.L."/>
            <person name="Kruys A."/>
            <person name="Hutchinson M.I."/>
            <person name="Powell A.J."/>
            <person name="Barry K."/>
            <person name="Miller A.N."/>
            <person name="Grigoriev I.V."/>
            <person name="Debuchy R."/>
            <person name="Gladieux P."/>
            <person name="Thoren M.H."/>
            <person name="Johannesson H."/>
        </authorList>
    </citation>
    <scope>NUCLEOTIDE SEQUENCE</scope>
    <source>
        <strain evidence="2">PSN293</strain>
    </source>
</reference>
<feature type="non-terminal residue" evidence="2">
    <location>
        <position position="398"/>
    </location>
</feature>
<evidence type="ECO:0000313" key="2">
    <source>
        <dbReference type="EMBL" id="KAK4207982.1"/>
    </source>
</evidence>
<feature type="region of interest" description="Disordered" evidence="1">
    <location>
        <begin position="49"/>
        <end position="81"/>
    </location>
</feature>
<reference evidence="2" key="1">
    <citation type="journal article" date="2023" name="Mol. Phylogenet. Evol.">
        <title>Genome-scale phylogeny and comparative genomics of the fungal order Sordariales.</title>
        <authorList>
            <person name="Hensen N."/>
            <person name="Bonometti L."/>
            <person name="Westerberg I."/>
            <person name="Brannstrom I.O."/>
            <person name="Guillou S."/>
            <person name="Cros-Aarteil S."/>
            <person name="Calhoun S."/>
            <person name="Haridas S."/>
            <person name="Kuo A."/>
            <person name="Mondo S."/>
            <person name="Pangilinan J."/>
            <person name="Riley R."/>
            <person name="LaButti K."/>
            <person name="Andreopoulos B."/>
            <person name="Lipzen A."/>
            <person name="Chen C."/>
            <person name="Yan M."/>
            <person name="Daum C."/>
            <person name="Ng V."/>
            <person name="Clum A."/>
            <person name="Steindorff A."/>
            <person name="Ohm R.A."/>
            <person name="Martin F."/>
            <person name="Silar P."/>
            <person name="Natvig D.O."/>
            <person name="Lalanne C."/>
            <person name="Gautier V."/>
            <person name="Ament-Velasquez S.L."/>
            <person name="Kruys A."/>
            <person name="Hutchinson M.I."/>
            <person name="Powell A.J."/>
            <person name="Barry K."/>
            <person name="Miller A.N."/>
            <person name="Grigoriev I.V."/>
            <person name="Debuchy R."/>
            <person name="Gladieux P."/>
            <person name="Hiltunen Thoren M."/>
            <person name="Johannesson H."/>
        </authorList>
    </citation>
    <scope>NUCLEOTIDE SEQUENCE</scope>
    <source>
        <strain evidence="2">PSN293</strain>
    </source>
</reference>
<gene>
    <name evidence="2" type="ORF">QBC37DRAFT_454159</name>
</gene>
<proteinExistence type="predicted"/>
<feature type="non-terminal residue" evidence="2">
    <location>
        <position position="1"/>
    </location>
</feature>
<name>A0AAN7B2X3_9PEZI</name>
<sequence length="398" mass="43931">DVFSYGVLIRTGHTRLCATPSTYTNTPPLASSDLCAFFPVGDNISQAQCNSRRGGSLPPRFLDSRRDGRHDNEANNSLGWRPSPLVTGGGLNLDSRLARELESATLDPSDGISHSTSHLGLAENSTILQALMDKGYIKRRSWGLDTGFSNPKSPRRGSLVFGGYDSQRDFQHPWHQYAINASGGQLDGNKCSLSVVISELRFTINGRSRTLLEGPLKGCIEPYDNLFRLPLAQLERLRSHIEHPASLSFPRFSGNPRILIAEPGLIYETSRSLNASLDIKFENGFSVNIPSDEFEKPLRGLDINGSPTVNHTLREIQVLQSPADGNTIVLGRAFLSQAYLSVDYDTRTFHLARRGSPEKLGFPVPGEIYQAWIYAEQRGLVVIGLILGQAHICFIILW</sequence>
<evidence type="ECO:0000313" key="3">
    <source>
        <dbReference type="Proteomes" id="UP001301769"/>
    </source>
</evidence>
<organism evidence="2 3">
    <name type="scientific">Rhypophila decipiens</name>
    <dbReference type="NCBI Taxonomy" id="261697"/>
    <lineage>
        <taxon>Eukaryota</taxon>
        <taxon>Fungi</taxon>
        <taxon>Dikarya</taxon>
        <taxon>Ascomycota</taxon>
        <taxon>Pezizomycotina</taxon>
        <taxon>Sordariomycetes</taxon>
        <taxon>Sordariomycetidae</taxon>
        <taxon>Sordariales</taxon>
        <taxon>Naviculisporaceae</taxon>
        <taxon>Rhypophila</taxon>
    </lineage>
</organism>
<dbReference type="Proteomes" id="UP001301769">
    <property type="component" value="Unassembled WGS sequence"/>
</dbReference>
<dbReference type="Gene3D" id="2.40.70.10">
    <property type="entry name" value="Acid Proteases"/>
    <property type="match status" value="1"/>
</dbReference>
<feature type="compositionally biased region" description="Basic and acidic residues" evidence="1">
    <location>
        <begin position="62"/>
        <end position="73"/>
    </location>
</feature>